<dbReference type="GO" id="GO:0004534">
    <property type="term" value="F:5'-3' RNA exonuclease activity"/>
    <property type="evidence" value="ECO:0007669"/>
    <property type="project" value="TreeGrafter"/>
</dbReference>
<dbReference type="Gene3D" id="3.40.50.12390">
    <property type="match status" value="2"/>
</dbReference>
<evidence type="ECO:0000259" key="11">
    <source>
        <dbReference type="Pfam" id="PF03159"/>
    </source>
</evidence>
<dbReference type="OrthoDB" id="372487at2759"/>
<dbReference type="InterPro" id="IPR047007">
    <property type="entry name" value="XRN1_D1_sf"/>
</dbReference>
<dbReference type="GO" id="GO:0005634">
    <property type="term" value="C:nucleus"/>
    <property type="evidence" value="ECO:0007669"/>
    <property type="project" value="TreeGrafter"/>
</dbReference>
<dbReference type="PANTHER" id="PTHR12341">
    <property type="entry name" value="5'-&gt;3' EXORIBONUCLEASE"/>
    <property type="match status" value="1"/>
</dbReference>
<dbReference type="GO" id="GO:0005737">
    <property type="term" value="C:cytoplasm"/>
    <property type="evidence" value="ECO:0007669"/>
    <property type="project" value="UniProtKB-SubCell"/>
</dbReference>
<dbReference type="Gene3D" id="1.25.40.1050">
    <property type="match status" value="1"/>
</dbReference>
<feature type="domain" description="Exoribonuclease Xrn1 D2/D3" evidence="15">
    <location>
        <begin position="840"/>
        <end position="1060"/>
    </location>
</feature>
<keyword evidence="4 9" id="KW-0378">Hydrolase</keyword>
<evidence type="ECO:0000259" key="14">
    <source>
        <dbReference type="Pfam" id="PF18332"/>
    </source>
</evidence>
<accession>A0A154PBK2</accession>
<sequence length="1624" mass="186439">MGIAKFFRYISERYPCITETLKDYQIPEFDNLYLDVNGIIHGCSHPNDSDTTFRISEETIFKNIFHYIEILFRMIQPQKLFFVAIDGVAPRAKINQQRSRRFRAAKDAQMHEAAAKASGILIPEGKKFDSNCITPGTEFMYKLNDQLKYFITHKISTDKLWQKCKVILSGSQVPGEGEHKIMDYIRYMKSQPDYNPDTRHCLYGLDADLITLGMCTHEVHFTLLREEVKFGKKQTKIQTPEETKFCLFHLSLLREYIDHEFSPLKEKLSFPYDIEKIIDDWILMSFLIGNDFIPHLPNLHIYQGAICILTQVYIDVLPTLDGYINETGTLRLDRFEKFMERLSRFDFIQFAEYSAVLKYLESKTGRRVAESDRPICKKIDNSEEVPSSPKRVQDKEFDTLLRASADMSLGMFDEDEYDGDDSDSEMHNLEFIQHKRDYYMNKLDYENIDEDFLRTQAEGYVRAIQWNLNYYYNGCCSWSWYYPHHYAPYISDIKDFKDLKLEFEFGEPFQPFQQLLAVLSPYSKDLLPPAFHTLLTDEDSPIIDYYPIDFKTDLNGKQQEWEAVVLLPFIDEKRLLDAMAPYYPKLTPEERERNQHGPMCLYSYTEDEMGVQKAPEYFPDIVSHATVQFINYQDIIVPREKLVRGLCPGVKLDVYCPGFPTLRYIEHTWTLEKAKVKVFEKPSFRDNMILHLRPQPEEDLTTVAEELIGKTVFVGWPHLTEAQVVGVSTFSKKLTLINPETNYSPENIRTEELKGPSFAQRYLQKKTIAAVYKGTMGVDIGDTKILVDARPLIGSKYIFGSHGKLYFEKQWSDSQITYAYQMIVKDIATHCFSAATYKTVEEIFVPESVCFMLGHPHYGAMGKVIESEIFKKSGRIRVSVHVSAEPSLEGIKQLHQEVKTQYMQGSIVAQILGISNHLLSRVTGTIYVRPSVPSEFGHEDIKCNIGLNLKFNKKNEEIVGYTRRENNQWLYSYKAVEVLRSYMARSPELFERLAVNVANIITEEELFDKGSGGLTSTMEWLKEQLQGLESRPCGAEALDPSLVKKLEEEIDEYSKIQANNEKLVAMQVKPYLLFKPGLHMCNAPPDSKAQTYLLDRVCCTRDNFTVPLGYKGTVVGIQKAENFLDTMYDVVFDRTFPGGLVVNGCEGFRGYRLSPIDFINISHGERVERDRMKSQLPGPERETSPKIRFIQKKNDTEQEIRLAPPVNAYKWKQCEVQNATVNDLEGYGMIKNAQQNAPLSENAPKTQSTTAKPMLEFQALWTELHKPQKPSAPAKIVVQAPMGLKVKQQMNKSFPESSPQDPSAFLKAVLKISDENPQGTTTQPSAPPKIPSSNTVSPKKNKVLDTPPLVQQLFDHARQNEKVEDEKKANWYCSQLLHYYQLSGIGMPIYSYFTDRETNLIRAHIVLPDKRKFVSEPSATHEQAAGNAAKKVYMTLNLANVIPNLKVLLPPPLCWYSSQQDITWWQKKPPNMPFYHPKLPPPQHFPQSVPKVQPNVGYQQMPNQYRHHPQSKPAQNEPKSEVKNPTSFVPLQAQKKSRNMIAKDGGVSKQANQSAKDNPQSMVQHKKKELPVQKVEPTMVVTEKQKSNQSSSHRQVQNMQNVGKPKKSRVAAKFGIPSQAEETN</sequence>
<dbReference type="Pfam" id="PF18334">
    <property type="entry name" value="XRN1_D2_D3"/>
    <property type="match status" value="1"/>
</dbReference>
<feature type="domain" description="Xrn1 helical" evidence="12">
    <location>
        <begin position="272"/>
        <end position="605"/>
    </location>
</feature>
<dbReference type="GO" id="GO:0000956">
    <property type="term" value="P:nuclear-transcribed mRNA catabolic process"/>
    <property type="evidence" value="ECO:0007669"/>
    <property type="project" value="InterPro"/>
</dbReference>
<evidence type="ECO:0000256" key="3">
    <source>
        <dbReference type="ARBA" id="ARBA00022722"/>
    </source>
</evidence>
<feature type="domain" description="5'-3' exoribonuclease 1 SH3-like" evidence="13">
    <location>
        <begin position="1090"/>
        <end position="1160"/>
    </location>
</feature>
<keyword evidence="2 9" id="KW-0963">Cytoplasm</keyword>
<evidence type="ECO:0000259" key="13">
    <source>
        <dbReference type="Pfam" id="PF18129"/>
    </source>
</evidence>
<dbReference type="InterPro" id="IPR041106">
    <property type="entry name" value="XRN1_D2_D3"/>
</dbReference>
<reference evidence="16 17" key="1">
    <citation type="submission" date="2015-07" db="EMBL/GenBank/DDBJ databases">
        <title>The genome of Dufourea novaeangliae.</title>
        <authorList>
            <person name="Pan H."/>
            <person name="Kapheim K."/>
        </authorList>
    </citation>
    <scope>NUCLEOTIDE SEQUENCE [LARGE SCALE GENOMIC DNA]</scope>
    <source>
        <strain evidence="16">0120121106</strain>
        <tissue evidence="16">Whole body</tissue>
    </source>
</reference>
<feature type="domain" description="Xrn1 N-terminal" evidence="11">
    <location>
        <begin position="1"/>
        <end position="227"/>
    </location>
</feature>
<dbReference type="InterPro" id="IPR041412">
    <property type="entry name" value="Xrn1_helical"/>
</dbReference>
<evidence type="ECO:0000256" key="10">
    <source>
        <dbReference type="SAM" id="MobiDB-lite"/>
    </source>
</evidence>
<evidence type="ECO:0000256" key="7">
    <source>
        <dbReference type="ARBA" id="ARBA00038299"/>
    </source>
</evidence>
<dbReference type="PANTHER" id="PTHR12341:SF7">
    <property type="entry name" value="5'-3' EXORIBONUCLEASE 1"/>
    <property type="match status" value="1"/>
</dbReference>
<evidence type="ECO:0000256" key="9">
    <source>
        <dbReference type="PIRNR" id="PIRNR006743"/>
    </source>
</evidence>
<feature type="compositionally biased region" description="Polar residues" evidence="10">
    <location>
        <begin position="1587"/>
        <end position="1601"/>
    </location>
</feature>
<feature type="region of interest" description="Disordered" evidence="10">
    <location>
        <begin position="1492"/>
        <end position="1526"/>
    </location>
</feature>
<keyword evidence="5 9" id="KW-0269">Exonuclease</keyword>
<feature type="region of interest" description="Disordered" evidence="10">
    <location>
        <begin position="1315"/>
        <end position="1342"/>
    </location>
</feature>
<evidence type="ECO:0000256" key="2">
    <source>
        <dbReference type="ARBA" id="ARBA00022490"/>
    </source>
</evidence>
<comment type="subcellular location">
    <subcellularLocation>
        <location evidence="1 9">Cytoplasm</location>
    </subcellularLocation>
</comment>
<keyword evidence="6 9" id="KW-0694">RNA-binding</keyword>
<dbReference type="FunFam" id="3.40.50.12390:FF:000002">
    <property type="entry name" value="5'-3' exoribonuclease 1"/>
    <property type="match status" value="1"/>
</dbReference>
<name>A0A154PBK2_DUFNO</name>
<dbReference type="InterPro" id="IPR041385">
    <property type="entry name" value="SH3_12"/>
</dbReference>
<dbReference type="Pfam" id="PF03159">
    <property type="entry name" value="XRN_N"/>
    <property type="match status" value="1"/>
</dbReference>
<dbReference type="InterPro" id="IPR016494">
    <property type="entry name" value="5_3_exoribonuclease_1"/>
</dbReference>
<evidence type="ECO:0000259" key="15">
    <source>
        <dbReference type="Pfam" id="PF18334"/>
    </source>
</evidence>
<evidence type="ECO:0000313" key="16">
    <source>
        <dbReference type="EMBL" id="KZC09221.1"/>
    </source>
</evidence>
<dbReference type="GO" id="GO:0003723">
    <property type="term" value="F:RNA binding"/>
    <property type="evidence" value="ECO:0007669"/>
    <property type="project" value="UniProtKB-KW"/>
</dbReference>
<dbReference type="Pfam" id="PF17846">
    <property type="entry name" value="XRN_M"/>
    <property type="match status" value="1"/>
</dbReference>
<dbReference type="InterPro" id="IPR004859">
    <property type="entry name" value="Xrn1_N"/>
</dbReference>
<dbReference type="EMBL" id="KQ434868">
    <property type="protein sequence ID" value="KZC09221.1"/>
    <property type="molecule type" value="Genomic_DNA"/>
</dbReference>
<proteinExistence type="inferred from homology"/>
<dbReference type="GO" id="GO:0016075">
    <property type="term" value="P:rRNA catabolic process"/>
    <property type="evidence" value="ECO:0007669"/>
    <property type="project" value="TreeGrafter"/>
</dbReference>
<feature type="region of interest" description="Disordered" evidence="10">
    <location>
        <begin position="1545"/>
        <end position="1624"/>
    </location>
</feature>
<dbReference type="STRING" id="178035.A0A154PBK2"/>
<dbReference type="Pfam" id="PF18332">
    <property type="entry name" value="XRN1_D1"/>
    <property type="match status" value="1"/>
</dbReference>
<keyword evidence="3 9" id="KW-0540">Nuclease</keyword>
<feature type="domain" description="5'-3' exoribonuclease 1 D1" evidence="14">
    <location>
        <begin position="645"/>
        <end position="829"/>
    </location>
</feature>
<feature type="compositionally biased region" description="Polar residues" evidence="10">
    <location>
        <begin position="1549"/>
        <end position="1563"/>
    </location>
</feature>
<dbReference type="EC" id="3.1.13.-" evidence="9"/>
<organism evidence="16 17">
    <name type="scientific">Dufourea novaeangliae</name>
    <name type="common">Sweat bee</name>
    <dbReference type="NCBI Taxonomy" id="178035"/>
    <lineage>
        <taxon>Eukaryota</taxon>
        <taxon>Metazoa</taxon>
        <taxon>Ecdysozoa</taxon>
        <taxon>Arthropoda</taxon>
        <taxon>Hexapoda</taxon>
        <taxon>Insecta</taxon>
        <taxon>Pterygota</taxon>
        <taxon>Neoptera</taxon>
        <taxon>Endopterygota</taxon>
        <taxon>Hymenoptera</taxon>
        <taxon>Apocrita</taxon>
        <taxon>Aculeata</taxon>
        <taxon>Apoidea</taxon>
        <taxon>Anthophila</taxon>
        <taxon>Halictidae</taxon>
        <taxon>Rophitinae</taxon>
        <taxon>Dufourea</taxon>
    </lineage>
</organism>
<evidence type="ECO:0000256" key="6">
    <source>
        <dbReference type="ARBA" id="ARBA00022884"/>
    </source>
</evidence>
<dbReference type="Pfam" id="PF18129">
    <property type="entry name" value="SH3_12"/>
    <property type="match status" value="1"/>
</dbReference>
<comment type="similarity">
    <text evidence="7 9">Belongs to the 5'-3' exonuclease family.</text>
</comment>
<dbReference type="InterPro" id="IPR040992">
    <property type="entry name" value="XRN1_D1"/>
</dbReference>
<evidence type="ECO:0000259" key="12">
    <source>
        <dbReference type="Pfam" id="PF17846"/>
    </source>
</evidence>
<protein>
    <recommendedName>
        <fullName evidence="8 9">5'-3' exoribonuclease 1</fullName>
        <ecNumber evidence="9">3.1.13.-</ecNumber>
    </recommendedName>
</protein>
<dbReference type="Gene3D" id="2.30.30.750">
    <property type="match status" value="1"/>
</dbReference>
<evidence type="ECO:0000256" key="5">
    <source>
        <dbReference type="ARBA" id="ARBA00022839"/>
    </source>
</evidence>
<evidence type="ECO:0000256" key="1">
    <source>
        <dbReference type="ARBA" id="ARBA00004496"/>
    </source>
</evidence>
<dbReference type="PIRSF" id="PIRSF006743">
    <property type="entry name" value="Exonuclease_Xnr1"/>
    <property type="match status" value="1"/>
</dbReference>
<keyword evidence="17" id="KW-1185">Reference proteome</keyword>
<dbReference type="CDD" id="cd18673">
    <property type="entry name" value="PIN_XRN1-2-like"/>
    <property type="match status" value="1"/>
</dbReference>
<dbReference type="InterPro" id="IPR027073">
    <property type="entry name" value="5_3_exoribonuclease"/>
</dbReference>
<dbReference type="Gene3D" id="2.170.260.40">
    <property type="match status" value="1"/>
</dbReference>
<evidence type="ECO:0000256" key="4">
    <source>
        <dbReference type="ARBA" id="ARBA00022801"/>
    </source>
</evidence>
<dbReference type="InterPro" id="IPR047008">
    <property type="entry name" value="XRN1_SH3_sf"/>
</dbReference>
<dbReference type="FunFam" id="1.25.40.1050:FF:000001">
    <property type="entry name" value="5'-3' exoribonuclease 1"/>
    <property type="match status" value="1"/>
</dbReference>
<dbReference type="Proteomes" id="UP000076502">
    <property type="component" value="Unassembled WGS sequence"/>
</dbReference>
<feature type="compositionally biased region" description="Polar residues" evidence="10">
    <location>
        <begin position="1315"/>
        <end position="1324"/>
    </location>
</feature>
<gene>
    <name evidence="16" type="ORF">WN55_00957</name>
</gene>
<evidence type="ECO:0000256" key="8">
    <source>
        <dbReference type="ARBA" id="ARBA00067318"/>
    </source>
</evidence>
<evidence type="ECO:0000313" key="17">
    <source>
        <dbReference type="Proteomes" id="UP000076502"/>
    </source>
</evidence>